<organism evidence="1 4">
    <name type="scientific">Mycobacteroides salmoniphilum</name>
    <dbReference type="NCBI Taxonomy" id="404941"/>
    <lineage>
        <taxon>Bacteria</taxon>
        <taxon>Bacillati</taxon>
        <taxon>Actinomycetota</taxon>
        <taxon>Actinomycetes</taxon>
        <taxon>Mycobacteriales</taxon>
        <taxon>Mycobacteriaceae</taxon>
        <taxon>Mycobacteroides</taxon>
    </lineage>
</organism>
<dbReference type="Proteomes" id="UP000294844">
    <property type="component" value="Unassembled WGS sequence"/>
</dbReference>
<evidence type="ECO:0008006" key="5">
    <source>
        <dbReference type="Google" id="ProtNLM"/>
    </source>
</evidence>
<evidence type="ECO:0000313" key="3">
    <source>
        <dbReference type="Proteomes" id="UP000294844"/>
    </source>
</evidence>
<protein>
    <recommendedName>
        <fullName evidence="5">Glycosyltransferase</fullName>
    </recommendedName>
</protein>
<keyword evidence="3" id="KW-1185">Reference proteome</keyword>
<gene>
    <name evidence="2" type="ORF">CCUG60883_01403</name>
    <name evidence="1" type="ORF">CCUG60885_04255</name>
</gene>
<dbReference type="EMBL" id="PECK01000008">
    <property type="protein sequence ID" value="TDZ92141.1"/>
    <property type="molecule type" value="Genomic_DNA"/>
</dbReference>
<comment type="caution">
    <text evidence="1">The sequence shown here is derived from an EMBL/GenBank/DDBJ whole genome shotgun (WGS) entry which is preliminary data.</text>
</comment>
<dbReference type="Proteomes" id="UP000295685">
    <property type="component" value="Unassembled WGS sequence"/>
</dbReference>
<reference evidence="3 4" key="1">
    <citation type="journal article" date="2019" name="Sci. Rep.">
        <title>Extended insight into the Mycobacterium chelonae-abscessus complex through whole genome sequencing of Mycobacterium salmoniphilum outbreak and Mycobacterium salmoniphilum-like strains.</title>
        <authorList>
            <person name="Behra P.R.K."/>
            <person name="Das S."/>
            <person name="Pettersson B.M.F."/>
            <person name="Shirreff L."/>
            <person name="DuCote T."/>
            <person name="Jacobsson K.G."/>
            <person name="Ennis D.G."/>
            <person name="Kirsebom L.A."/>
        </authorList>
    </citation>
    <scope>NUCLEOTIDE SEQUENCE [LARGE SCALE GENOMIC DNA]</scope>
    <source>
        <strain evidence="2 3">CCUG 60883</strain>
        <strain evidence="1 4">CCUG 60885</strain>
    </source>
</reference>
<sequence length="243" mass="27858">MITVVIPCSPIPSHPDTEILEQTAESVRFHLPESEIVLTFDGVRPQQEDRRSDYEEFIRRALWLADHKWGNVLPLIFDEHLHQTGMMRAALPHINTPLVMYVESDTPVVTDEPIHWASVTHNLTDGTANLVRFHHEAHIPAEHKHMMHGEVLGLTRTSQWSQRPHVARTDYYQRIMGAHFTPGAKSFIEDKMHGVCSEAFILRGMDGWAEHKLCIYTPEGNIKRSYHLDGRAGGAKFEEKQVF</sequence>
<name>A0A4R8SC57_9MYCO</name>
<dbReference type="AlphaFoldDB" id="A0A4R8SC57"/>
<evidence type="ECO:0000313" key="4">
    <source>
        <dbReference type="Proteomes" id="UP000295685"/>
    </source>
</evidence>
<accession>A0A4R8SC57</accession>
<evidence type="ECO:0000313" key="2">
    <source>
        <dbReference type="EMBL" id="TEA07370.1"/>
    </source>
</evidence>
<proteinExistence type="predicted"/>
<dbReference type="EMBL" id="PECM01000005">
    <property type="protein sequence ID" value="TEA07370.1"/>
    <property type="molecule type" value="Genomic_DNA"/>
</dbReference>
<evidence type="ECO:0000313" key="1">
    <source>
        <dbReference type="EMBL" id="TDZ92141.1"/>
    </source>
</evidence>